<keyword evidence="2" id="KW-1185">Reference proteome</keyword>
<evidence type="ECO:0000313" key="1">
    <source>
        <dbReference type="EMBL" id="KAL0576762.1"/>
    </source>
</evidence>
<name>A0ABR3FNA9_9AGAR</name>
<organism evidence="1 2">
    <name type="scientific">Marasmius crinis-equi</name>
    <dbReference type="NCBI Taxonomy" id="585013"/>
    <lineage>
        <taxon>Eukaryota</taxon>
        <taxon>Fungi</taxon>
        <taxon>Dikarya</taxon>
        <taxon>Basidiomycota</taxon>
        <taxon>Agaricomycotina</taxon>
        <taxon>Agaricomycetes</taxon>
        <taxon>Agaricomycetidae</taxon>
        <taxon>Agaricales</taxon>
        <taxon>Marasmiineae</taxon>
        <taxon>Marasmiaceae</taxon>
        <taxon>Marasmius</taxon>
    </lineage>
</organism>
<reference evidence="1 2" key="1">
    <citation type="submission" date="2024-02" db="EMBL/GenBank/DDBJ databases">
        <title>A draft genome for the cacao thread blight pathogen Marasmius crinis-equi.</title>
        <authorList>
            <person name="Cohen S.P."/>
            <person name="Baruah I.K."/>
            <person name="Amoako-Attah I."/>
            <person name="Bukari Y."/>
            <person name="Meinhardt L.W."/>
            <person name="Bailey B.A."/>
        </authorList>
    </citation>
    <scope>NUCLEOTIDE SEQUENCE [LARGE SCALE GENOMIC DNA]</scope>
    <source>
        <strain evidence="1 2">GH-76</strain>
    </source>
</reference>
<dbReference type="Proteomes" id="UP001465976">
    <property type="component" value="Unassembled WGS sequence"/>
</dbReference>
<sequence>MEFSQVMRTATRALDFPDEIWEQVFSEVIDTKGIHGLTMCSVRLHLVGLPTLLKELRWKDSEAFLSNLGLWERALKKTLVGRDGRLSVDGSLLNYPRIIFVGDPLSRRTNYNDAFRFDEMFNLMPKFPNLTVLCFAKIQIPLRSLPSAIAGIRTLGTLILIDVQEEPRPDNAAAPLEVDHDRVLLPPIRQLEIQGRYSITPLQTTLITILTLFSLRSVEVLIVDWFAFRSIWTYVLQFGDRNFPGDIVFDLPIHSGSGAETVKVSRPPRLSSFSLLVEGRVSWGNYAFDEPHRAARYLMQFLGRCGNFIEQVHVRGWVGGQYGYVDPIILPVLSDFRGPMHLLSYVRTSLSPLTWLSVSPSVYYENELVALAARVQCLPRVVRFEIAFKSLTTNTLNSLKDLFPNLEELYIYAVQSTLCFQDMLHVGEHFLCGLGSLQVLHLYTPLRPTLALNREQTVALIGVWSTYTRILREVRLSEGFYFFKRGDGRWVSARKSSGGWENQLLYNL</sequence>
<gene>
    <name evidence="1" type="ORF">V5O48_005227</name>
</gene>
<accession>A0ABR3FNA9</accession>
<evidence type="ECO:0008006" key="3">
    <source>
        <dbReference type="Google" id="ProtNLM"/>
    </source>
</evidence>
<proteinExistence type="predicted"/>
<dbReference type="EMBL" id="JBAHYK010000201">
    <property type="protein sequence ID" value="KAL0576762.1"/>
    <property type="molecule type" value="Genomic_DNA"/>
</dbReference>
<dbReference type="SUPFAM" id="SSF52047">
    <property type="entry name" value="RNI-like"/>
    <property type="match status" value="1"/>
</dbReference>
<protein>
    <recommendedName>
        <fullName evidence="3">F-box domain-containing protein</fullName>
    </recommendedName>
</protein>
<comment type="caution">
    <text evidence="1">The sequence shown here is derived from an EMBL/GenBank/DDBJ whole genome shotgun (WGS) entry which is preliminary data.</text>
</comment>
<evidence type="ECO:0000313" key="2">
    <source>
        <dbReference type="Proteomes" id="UP001465976"/>
    </source>
</evidence>